<dbReference type="EMBL" id="DVLU01000044">
    <property type="protein sequence ID" value="HIT85214.1"/>
    <property type="molecule type" value="Genomic_DNA"/>
</dbReference>
<evidence type="ECO:0000313" key="6">
    <source>
        <dbReference type="Proteomes" id="UP000824165"/>
    </source>
</evidence>
<gene>
    <name evidence="5" type="ORF">IAA60_04810</name>
</gene>
<dbReference type="PROSITE" id="PS51272">
    <property type="entry name" value="SLH"/>
    <property type="match status" value="1"/>
</dbReference>
<evidence type="ECO:0000259" key="4">
    <source>
        <dbReference type="PROSITE" id="PS51272"/>
    </source>
</evidence>
<evidence type="ECO:0000256" key="2">
    <source>
        <dbReference type="SAM" id="MobiDB-lite"/>
    </source>
</evidence>
<evidence type="ECO:0000256" key="3">
    <source>
        <dbReference type="SAM" id="SignalP"/>
    </source>
</evidence>
<accession>A0A9D1KPV6</accession>
<feature type="domain" description="SLH" evidence="4">
    <location>
        <begin position="1481"/>
        <end position="1539"/>
    </location>
</feature>
<name>A0A9D1KPV6_9FIRM</name>
<feature type="region of interest" description="Disordered" evidence="2">
    <location>
        <begin position="1439"/>
        <end position="1488"/>
    </location>
</feature>
<feature type="chain" id="PRO_5039066895" evidence="3">
    <location>
        <begin position="28"/>
        <end position="1539"/>
    </location>
</feature>
<comment type="caution">
    <text evidence="5">The sequence shown here is derived from an EMBL/GenBank/DDBJ whole genome shotgun (WGS) entry which is preliminary data.</text>
</comment>
<feature type="compositionally biased region" description="Low complexity" evidence="2">
    <location>
        <begin position="1476"/>
        <end position="1485"/>
    </location>
</feature>
<reference evidence="5" key="2">
    <citation type="journal article" date="2021" name="PeerJ">
        <title>Extensive microbial diversity within the chicken gut microbiome revealed by metagenomics and culture.</title>
        <authorList>
            <person name="Gilroy R."/>
            <person name="Ravi A."/>
            <person name="Getino M."/>
            <person name="Pursley I."/>
            <person name="Horton D.L."/>
            <person name="Alikhan N.F."/>
            <person name="Baker D."/>
            <person name="Gharbi K."/>
            <person name="Hall N."/>
            <person name="Watson M."/>
            <person name="Adriaenssens E.M."/>
            <person name="Foster-Nyarko E."/>
            <person name="Jarju S."/>
            <person name="Secka A."/>
            <person name="Antonio M."/>
            <person name="Oren A."/>
            <person name="Chaudhuri R.R."/>
            <person name="La Ragione R."/>
            <person name="Hildebrand F."/>
            <person name="Pallen M.J."/>
        </authorList>
    </citation>
    <scope>NUCLEOTIDE SEQUENCE</scope>
    <source>
        <strain evidence="5">CHK181-108</strain>
    </source>
</reference>
<dbReference type="Proteomes" id="UP000824165">
    <property type="component" value="Unassembled WGS sequence"/>
</dbReference>
<keyword evidence="3" id="KW-0732">Signal</keyword>
<dbReference type="InterPro" id="IPR013783">
    <property type="entry name" value="Ig-like_fold"/>
</dbReference>
<protein>
    <submittedName>
        <fullName evidence="5">S-layer homology domain-containing protein</fullName>
    </submittedName>
</protein>
<sequence>MNKIFKKTTAFVSAAALTAGVMPAALAADENIYTLSNDYIKVDVSGKNGGFHIDTVQGDKLEKDDDNKMLLHNSDEYDTSFTSFRITSGEETNDYIFGRNYGFLGLSGTDISTVQEGDSRIISTWTAEDIEFTQTIELANASSSENGMVIISYSAKNNGAEAVDDIHARIMLDTALGYQDYAYYKIPQDGTYVTVENEQIIDGASYGHMMFGYDDEFVPSVTAYTVNASVDAQECVPENVAFGHWNNLAATVYDFTPNEALTFTNEYNAQYLTADSAYALYFGMGALQAGEASSIATNYGVYSNAGTSMESKLAINISGADPMQLNADKTAYISPNEGDSEGEITLTANIKNFEKENASEIDTVRLAVYPDEMITPIDDNGSTESGNGETYSAENLYTIDFIDVAVEQTITKDMRFKVPVNDTATYRKIEFAAYEPDPDSDLLLQENIIGRQSVYILCPGTDNGVPEVVLTGCTEHMYYTGKQRLCATGLNLNMLSDAGSYNFRLEEITENGKDGAVINIDSSNTSIDEVNNTIDITVPAPDNEKTGETGYRKLGNYRLVIDYIDEEMQDVVSDAAKVIVTNDAKYNNSGYGIVTVEQTVQPSPDIAACEYEVKTYRTEEEYKEYLEANPDAEILVELKGDFSEERKDDNGNAYYQATVITSGSEPTNPITLNQTMELRSGEMRVTVEKYNSNGTEKNQSILVDVDGDMRMDGTGTVVFDGSAALTEIENGHDYELRNYTELLSVNDVAVAYDEETGKTLYAHITPNFGLVKRAEIAELSAAALNSENGEQKLLSNADRKEHILNLGEYGSDNGAVNITFAAESEEQAYELASKIRIFNDSDEYTLELLDDEGSNADTANAFVVFTPSESETEPGEARVAVSFTDESMFNTDWTITTDAASAAESVSVQNAGDYRLRVTPGEPAEECDGYVVTVYGEKLDENGQVVYEQVDNMSSSSFDKNDELIVGGRYDYAPDETETDETESEPPEFIGLEPGKRYMVGLCRVNNITDDDGNVISTVMSEETFSDIIELSQPSPPTITASVAAADGTPADKLSAGTVGGNNVTVPTVASRDVNITLTSDMPVSGSWYLNSTSYDDAKAAAEEGGTTSAFGEFDTADGNTAVITLSGLETQGHTLHIDGTNNVGDGFSETINFAVDTTAPMLVLNEPVSGSMTEDNKITISGRTDPNATLIVEVNDIEEGRKTAYEWDGASDDGSFEFTVPADENVMKNKVTVTAVDAIGNTTSKTVRAINEKISSLTGVRLYFNGTDVTNTRMDSSSEASGTLELYGITENDEQFLINDDSSLVWNLVAVEGGGSIIEDSDDESMNHMTGSMLFYDKYSRGMVTGMFRLTDTAGFTAAASYGIENTHQVTFDVPENAQLTVEPSNAAAGNTVTVTPNTYYIVEGLESNAEGVTFEKTGDSSFTFTMPDDDIHITAVITRDPAAPTPEPTKRPSSSGGGSSRPRPTATPTPSPTTEPTVTPEPSDISSVSDYALQAVKWTAASGIMNGNDDNTFAPKSNATRAEAAAVFGRLFEQLIG</sequence>
<keyword evidence="1" id="KW-0677">Repeat</keyword>
<proteinExistence type="predicted"/>
<evidence type="ECO:0000313" key="5">
    <source>
        <dbReference type="EMBL" id="HIT85214.1"/>
    </source>
</evidence>
<feature type="signal peptide" evidence="3">
    <location>
        <begin position="1"/>
        <end position="27"/>
    </location>
</feature>
<dbReference type="Gene3D" id="2.60.40.10">
    <property type="entry name" value="Immunoglobulins"/>
    <property type="match status" value="1"/>
</dbReference>
<evidence type="ECO:0000256" key="1">
    <source>
        <dbReference type="ARBA" id="ARBA00022737"/>
    </source>
</evidence>
<reference evidence="5" key="1">
    <citation type="submission" date="2020-10" db="EMBL/GenBank/DDBJ databases">
        <authorList>
            <person name="Gilroy R."/>
        </authorList>
    </citation>
    <scope>NUCLEOTIDE SEQUENCE</scope>
    <source>
        <strain evidence="5">CHK181-108</strain>
    </source>
</reference>
<dbReference type="Pfam" id="PF00395">
    <property type="entry name" value="SLH"/>
    <property type="match status" value="1"/>
</dbReference>
<organism evidence="5 6">
    <name type="scientific">Candidatus Ornithomonoglobus intestinigallinarum</name>
    <dbReference type="NCBI Taxonomy" id="2840894"/>
    <lineage>
        <taxon>Bacteria</taxon>
        <taxon>Bacillati</taxon>
        <taxon>Bacillota</taxon>
        <taxon>Clostridia</taxon>
        <taxon>Candidatus Ornithomonoglobus</taxon>
    </lineage>
</organism>
<dbReference type="InterPro" id="IPR001119">
    <property type="entry name" value="SLH_dom"/>
</dbReference>